<dbReference type="Ensembl" id="ENSCCNT00000002651.1">
    <property type="protein sequence ID" value="ENSCCNP00000001987.1"/>
    <property type="gene ID" value="ENSCCNG00000002200.1"/>
</dbReference>
<accession>A0A8C0W3C3</accession>
<evidence type="ECO:0000313" key="1">
    <source>
        <dbReference type="Ensembl" id="ENSCCNP00000001987.1"/>
    </source>
</evidence>
<protein>
    <submittedName>
        <fullName evidence="1">Uncharacterized protein</fullName>
    </submittedName>
</protein>
<organism evidence="1">
    <name type="scientific">Castor canadensis</name>
    <name type="common">American beaver</name>
    <dbReference type="NCBI Taxonomy" id="51338"/>
    <lineage>
        <taxon>Eukaryota</taxon>
        <taxon>Metazoa</taxon>
        <taxon>Chordata</taxon>
        <taxon>Craniata</taxon>
        <taxon>Vertebrata</taxon>
        <taxon>Euteleostomi</taxon>
        <taxon>Mammalia</taxon>
        <taxon>Eutheria</taxon>
        <taxon>Euarchontoglires</taxon>
        <taxon>Glires</taxon>
        <taxon>Rodentia</taxon>
        <taxon>Castorimorpha</taxon>
        <taxon>Castoridae</taxon>
        <taxon>Castor</taxon>
    </lineage>
</organism>
<dbReference type="AlphaFoldDB" id="A0A8C0W3C3"/>
<dbReference type="Ensembl" id="ENSCCNT00000018129.1">
    <property type="protein sequence ID" value="ENSCCNP00000013829.1"/>
    <property type="gene ID" value="ENSCCNG00000014324.1"/>
</dbReference>
<name>A0A8C0W3C3_CASCN</name>
<sequence length="52" mass="6329">MMHVTTFKWPEPTAKSVLLCIYLLHNLNCLKVIERWFCCANFYKKVWLSFNF</sequence>
<proteinExistence type="predicted"/>
<reference evidence="1" key="1">
    <citation type="submission" date="2023-09" db="UniProtKB">
        <authorList>
            <consortium name="Ensembl"/>
        </authorList>
    </citation>
    <scope>IDENTIFICATION</scope>
</reference>